<evidence type="ECO:0008006" key="15">
    <source>
        <dbReference type="Google" id="ProtNLM"/>
    </source>
</evidence>
<evidence type="ECO:0000256" key="1">
    <source>
        <dbReference type="ARBA" id="ARBA00004370"/>
    </source>
</evidence>
<accession>A0A8H4UVA5</accession>
<keyword evidence="7" id="KW-1133">Transmembrane helix</keyword>
<evidence type="ECO:0000256" key="6">
    <source>
        <dbReference type="ARBA" id="ARBA00022837"/>
    </source>
</evidence>
<comment type="caution">
    <text evidence="13">The sequence shown here is derived from an EMBL/GenBank/DDBJ whole genome shotgun (WGS) entry which is preliminary data.</text>
</comment>
<evidence type="ECO:0000256" key="9">
    <source>
        <dbReference type="ARBA" id="ARBA00023121"/>
    </source>
</evidence>
<dbReference type="PROSITE" id="PS50004">
    <property type="entry name" value="C2"/>
    <property type="match status" value="1"/>
</dbReference>
<evidence type="ECO:0000313" key="14">
    <source>
        <dbReference type="Proteomes" id="UP000635477"/>
    </source>
</evidence>
<keyword evidence="4" id="KW-0479">Metal-binding</keyword>
<dbReference type="AlphaFoldDB" id="A0A8H4UVA5"/>
<dbReference type="OrthoDB" id="1029639at2759"/>
<keyword evidence="2" id="KW-0813">Transport</keyword>
<dbReference type="Gene3D" id="2.60.40.150">
    <property type="entry name" value="C2 domain"/>
    <property type="match status" value="1"/>
</dbReference>
<comment type="subcellular location">
    <subcellularLocation>
        <location evidence="1">Membrane</location>
    </subcellularLocation>
</comment>
<keyword evidence="10" id="KW-0472">Membrane</keyword>
<evidence type="ECO:0000256" key="7">
    <source>
        <dbReference type="ARBA" id="ARBA00022989"/>
    </source>
</evidence>
<evidence type="ECO:0000256" key="2">
    <source>
        <dbReference type="ARBA" id="ARBA00022448"/>
    </source>
</evidence>
<evidence type="ECO:0000256" key="5">
    <source>
        <dbReference type="ARBA" id="ARBA00022737"/>
    </source>
</evidence>
<dbReference type="Pfam" id="PF00168">
    <property type="entry name" value="C2"/>
    <property type="match status" value="1"/>
</dbReference>
<evidence type="ECO:0000256" key="4">
    <source>
        <dbReference type="ARBA" id="ARBA00022723"/>
    </source>
</evidence>
<keyword evidence="6" id="KW-0106">Calcium</keyword>
<dbReference type="Proteomes" id="UP000635477">
    <property type="component" value="Unassembled WGS sequence"/>
</dbReference>
<dbReference type="PROSITE" id="PS51847">
    <property type="entry name" value="SMP"/>
    <property type="match status" value="1"/>
</dbReference>
<gene>
    <name evidence="13" type="ORF">FZEAL_463</name>
</gene>
<dbReference type="EMBL" id="JABEYC010000025">
    <property type="protein sequence ID" value="KAF4984312.1"/>
    <property type="molecule type" value="Genomic_DNA"/>
</dbReference>
<dbReference type="SUPFAM" id="SSF49562">
    <property type="entry name" value="C2 domain (Calcium/lipid-binding domain, CaLB)"/>
    <property type="match status" value="1"/>
</dbReference>
<dbReference type="GO" id="GO:0012505">
    <property type="term" value="C:endomembrane system"/>
    <property type="evidence" value="ECO:0007669"/>
    <property type="project" value="UniProtKB-ARBA"/>
</dbReference>
<keyword evidence="5" id="KW-0677">Repeat</keyword>
<dbReference type="GO" id="GO:0008289">
    <property type="term" value="F:lipid binding"/>
    <property type="evidence" value="ECO:0007669"/>
    <property type="project" value="UniProtKB-KW"/>
</dbReference>
<dbReference type="InterPro" id="IPR051634">
    <property type="entry name" value="Extended_Synaptotagmin"/>
</dbReference>
<keyword evidence="9" id="KW-0446">Lipid-binding</keyword>
<evidence type="ECO:0000256" key="3">
    <source>
        <dbReference type="ARBA" id="ARBA00022692"/>
    </source>
</evidence>
<protein>
    <recommendedName>
        <fullName evidence="15">Extended synaptotagmin-2</fullName>
    </recommendedName>
</protein>
<evidence type="ECO:0000256" key="10">
    <source>
        <dbReference type="ARBA" id="ARBA00023136"/>
    </source>
</evidence>
<keyword evidence="3" id="KW-0812">Transmembrane</keyword>
<sequence length="477" mass="51630">MASLVETLTASGGTESAGFLNDIIAQLWPNINVAGGKIIKDVVEPMLGSMLPGPLSSMRFVKLDFGPTPIHLSNVDVHKTQTEGIKLDMDLEWDGQCDFELEGKMVPKVGIEHVKLKGRLSVLLGPLTNTMPLIGAAQIAFINPPTLQLDFTDAANLADFSIIDKAVRKVILDIIASMAVLPNRFLVKLDASNDYFKTFQHHLGVIRLTIGTATGITGPKKSGAKRLLEKLVKDVPDCYCEVKVGAEGEWRTSTQKNKHDPEWNETHDFLVTDYDQCIIIDVQDDDVGSDDDIGIAATTIKQLLLAGGTQELSLVHKGQPTETKLTVHAELHNFVGETNTISASQSEGQICGLATVLIASVGGLTGQRDELNPSVKVTWGDKEFVTPAKTYSPGTDIFNPAFDTAFRFPIMADMAANPPSFQLILMNGAKEWGRFEVPFESVAGAQGMDREEEFDLGSGAAVRARVSLRGLQLAKSS</sequence>
<dbReference type="CDD" id="cd00030">
    <property type="entry name" value="C2"/>
    <property type="match status" value="1"/>
</dbReference>
<dbReference type="SMART" id="SM00239">
    <property type="entry name" value="C2"/>
    <property type="match status" value="2"/>
</dbReference>
<feature type="domain" description="SMP-LTD" evidence="12">
    <location>
        <begin position="13"/>
        <end position="190"/>
    </location>
</feature>
<reference evidence="13" key="2">
    <citation type="submission" date="2020-05" db="EMBL/GenBank/DDBJ databases">
        <authorList>
            <person name="Kim H.-S."/>
            <person name="Proctor R.H."/>
            <person name="Brown D.W."/>
        </authorList>
    </citation>
    <scope>NUCLEOTIDE SEQUENCE</scope>
    <source>
        <strain evidence="13">NRRL 22465</strain>
    </source>
</reference>
<dbReference type="PANTHER" id="PTHR45761">
    <property type="entry name" value="EXTENDED SYNAPTOTAGMIN-LIKE PROTEIN 2, ISOFORM C"/>
    <property type="match status" value="1"/>
</dbReference>
<dbReference type="PANTHER" id="PTHR45761:SF1">
    <property type="entry name" value="EXTENDED SYNAPTOTAGMIN-LIKE PROTEIN 2, ISOFORM C"/>
    <property type="match status" value="1"/>
</dbReference>
<proteinExistence type="predicted"/>
<dbReference type="InterPro" id="IPR039010">
    <property type="entry name" value="Synaptotagmin_SMP"/>
</dbReference>
<evidence type="ECO:0000313" key="13">
    <source>
        <dbReference type="EMBL" id="KAF4984312.1"/>
    </source>
</evidence>
<dbReference type="GO" id="GO:0046872">
    <property type="term" value="F:metal ion binding"/>
    <property type="evidence" value="ECO:0007669"/>
    <property type="project" value="UniProtKB-KW"/>
</dbReference>
<dbReference type="GO" id="GO:0016020">
    <property type="term" value="C:membrane"/>
    <property type="evidence" value="ECO:0007669"/>
    <property type="project" value="UniProtKB-SubCell"/>
</dbReference>
<dbReference type="CDD" id="cd21670">
    <property type="entry name" value="SMP_ESyt"/>
    <property type="match status" value="1"/>
</dbReference>
<dbReference type="InterPro" id="IPR035892">
    <property type="entry name" value="C2_domain_sf"/>
</dbReference>
<dbReference type="Pfam" id="PF17047">
    <property type="entry name" value="SMP_LBD"/>
    <property type="match status" value="1"/>
</dbReference>
<reference evidence="13" key="1">
    <citation type="journal article" date="2020" name="BMC Genomics">
        <title>Correction to: Identification and distribution of gene clusters required for synthesis of sphingolipid metabolism inhibitors in diverse species of the filamentous fungus Fusarium.</title>
        <authorList>
            <person name="Kim H.S."/>
            <person name="Lohmar J.M."/>
            <person name="Busman M."/>
            <person name="Brown D.W."/>
            <person name="Naumann T.A."/>
            <person name="Divon H.H."/>
            <person name="Lysoe E."/>
            <person name="Uhlig S."/>
            <person name="Proctor R.H."/>
        </authorList>
    </citation>
    <scope>NUCLEOTIDE SEQUENCE</scope>
    <source>
        <strain evidence="13">NRRL 22465</strain>
    </source>
</reference>
<dbReference type="GO" id="GO:0006869">
    <property type="term" value="P:lipid transport"/>
    <property type="evidence" value="ECO:0007669"/>
    <property type="project" value="UniProtKB-KW"/>
</dbReference>
<dbReference type="GO" id="GO:0005737">
    <property type="term" value="C:cytoplasm"/>
    <property type="evidence" value="ECO:0007669"/>
    <property type="project" value="UniProtKB-ARBA"/>
</dbReference>
<evidence type="ECO:0000256" key="8">
    <source>
        <dbReference type="ARBA" id="ARBA00023055"/>
    </source>
</evidence>
<name>A0A8H4UVA5_9HYPO</name>
<feature type="domain" description="C2" evidence="11">
    <location>
        <begin position="185"/>
        <end position="314"/>
    </location>
</feature>
<dbReference type="InterPro" id="IPR031468">
    <property type="entry name" value="SMP_LBD"/>
</dbReference>
<evidence type="ECO:0000259" key="12">
    <source>
        <dbReference type="PROSITE" id="PS51847"/>
    </source>
</evidence>
<evidence type="ECO:0000259" key="11">
    <source>
        <dbReference type="PROSITE" id="PS50004"/>
    </source>
</evidence>
<dbReference type="InterPro" id="IPR000008">
    <property type="entry name" value="C2_dom"/>
</dbReference>
<organism evidence="13 14">
    <name type="scientific">Fusarium zealandicum</name>
    <dbReference type="NCBI Taxonomy" id="1053134"/>
    <lineage>
        <taxon>Eukaryota</taxon>
        <taxon>Fungi</taxon>
        <taxon>Dikarya</taxon>
        <taxon>Ascomycota</taxon>
        <taxon>Pezizomycotina</taxon>
        <taxon>Sordariomycetes</taxon>
        <taxon>Hypocreomycetidae</taxon>
        <taxon>Hypocreales</taxon>
        <taxon>Nectriaceae</taxon>
        <taxon>Fusarium</taxon>
        <taxon>Fusarium staphyleae species complex</taxon>
    </lineage>
</organism>
<keyword evidence="14" id="KW-1185">Reference proteome</keyword>
<keyword evidence="8" id="KW-0445">Lipid transport</keyword>